<evidence type="ECO:0008006" key="4">
    <source>
        <dbReference type="Google" id="ProtNLM"/>
    </source>
</evidence>
<sequence>MTTSKKLYKIFKKDKIIIGAIHFAPLFGYKNSPGIDTAFNNAVYDLMAFKKGGVDGIIFENNYDIPHKEVVGPETTAAMTLLGQKLRAMTKLPLGINILWNDYRASLAIAETLNLQFVRIPVFVDKVKTVYGVIQGDAQKVTRFQKKIGAENVLLFTDIHVKHAKLLSKNGIVASAKLAIRKGSDALIITGRWTGDSPDIKELKLVRQAVGSFPILIGSGADEKNVDELLRYTDGVIVSTSLKDGVVAKHEINRATFNQRIDINKVKRFVKAAKI</sequence>
<dbReference type="SUPFAM" id="SSF51366">
    <property type="entry name" value="Ribulose-phoshate binding barrel"/>
    <property type="match status" value="1"/>
</dbReference>
<comment type="similarity">
    <text evidence="1">Belongs to the BtpA family.</text>
</comment>
<comment type="caution">
    <text evidence="2">The sequence shown here is derived from an EMBL/GenBank/DDBJ whole genome shotgun (WGS) entry which is preliminary data.</text>
</comment>
<dbReference type="EMBL" id="MFEG01000049">
    <property type="protein sequence ID" value="OGE74624.1"/>
    <property type="molecule type" value="Genomic_DNA"/>
</dbReference>
<protein>
    <recommendedName>
        <fullName evidence="4">Photosystem I assembly BtpA</fullName>
    </recommendedName>
</protein>
<evidence type="ECO:0000313" key="2">
    <source>
        <dbReference type="EMBL" id="OGE74624.1"/>
    </source>
</evidence>
<dbReference type="Pfam" id="PF03437">
    <property type="entry name" value="BtpA"/>
    <property type="match status" value="1"/>
</dbReference>
<dbReference type="NCBIfam" id="TIGR00259">
    <property type="entry name" value="thylakoid_BtpA"/>
    <property type="match status" value="1"/>
</dbReference>
<dbReference type="Proteomes" id="UP000176547">
    <property type="component" value="Unassembled WGS sequence"/>
</dbReference>
<organism evidence="2 3">
    <name type="scientific">Candidatus Doudnabacteria bacterium RIFCSPHIGHO2_01_52_17</name>
    <dbReference type="NCBI Taxonomy" id="1817820"/>
    <lineage>
        <taxon>Bacteria</taxon>
        <taxon>Candidatus Doudnaibacteriota</taxon>
    </lineage>
</organism>
<reference evidence="2 3" key="1">
    <citation type="journal article" date="2016" name="Nat. Commun.">
        <title>Thousands of microbial genomes shed light on interconnected biogeochemical processes in an aquifer system.</title>
        <authorList>
            <person name="Anantharaman K."/>
            <person name="Brown C.T."/>
            <person name="Hug L.A."/>
            <person name="Sharon I."/>
            <person name="Castelle C.J."/>
            <person name="Probst A.J."/>
            <person name="Thomas B.C."/>
            <person name="Singh A."/>
            <person name="Wilkins M.J."/>
            <person name="Karaoz U."/>
            <person name="Brodie E.L."/>
            <person name="Williams K.H."/>
            <person name="Hubbard S.S."/>
            <person name="Banfield J.F."/>
        </authorList>
    </citation>
    <scope>NUCLEOTIDE SEQUENCE [LARGE SCALE GENOMIC DNA]</scope>
</reference>
<evidence type="ECO:0000256" key="1">
    <source>
        <dbReference type="ARBA" id="ARBA00006007"/>
    </source>
</evidence>
<dbReference type="PANTHER" id="PTHR21381">
    <property type="entry name" value="ZGC:162297"/>
    <property type="match status" value="1"/>
</dbReference>
<dbReference type="PIRSF" id="PIRSF005956">
    <property type="entry name" value="BtpA"/>
    <property type="match status" value="1"/>
</dbReference>
<dbReference type="AlphaFoldDB" id="A0A1F5NAL7"/>
<gene>
    <name evidence="2" type="ORF">A3K06_01250</name>
</gene>
<evidence type="ECO:0000313" key="3">
    <source>
        <dbReference type="Proteomes" id="UP000176547"/>
    </source>
</evidence>
<dbReference type="InterPro" id="IPR011060">
    <property type="entry name" value="RibuloseP-bd_barrel"/>
</dbReference>
<dbReference type="PANTHER" id="PTHR21381:SF3">
    <property type="entry name" value="SGC REGION PROTEIN SGCQ-RELATED"/>
    <property type="match status" value="1"/>
</dbReference>
<proteinExistence type="inferred from homology"/>
<accession>A0A1F5NAL7</accession>
<dbReference type="InterPro" id="IPR005137">
    <property type="entry name" value="BtpA"/>
</dbReference>
<name>A0A1F5NAL7_9BACT</name>